<feature type="signal peptide" evidence="1">
    <location>
        <begin position="1"/>
        <end position="17"/>
    </location>
</feature>
<proteinExistence type="predicted"/>
<protein>
    <submittedName>
        <fullName evidence="2">Uncharacterized protein</fullName>
    </submittedName>
</protein>
<name>A0AA35KUW0_9SAUR</name>
<dbReference type="EMBL" id="OX395134">
    <property type="protein sequence ID" value="CAI5784129.1"/>
    <property type="molecule type" value="Genomic_DNA"/>
</dbReference>
<organism evidence="2 3">
    <name type="scientific">Podarcis lilfordi</name>
    <name type="common">Lilford's wall lizard</name>
    <dbReference type="NCBI Taxonomy" id="74358"/>
    <lineage>
        <taxon>Eukaryota</taxon>
        <taxon>Metazoa</taxon>
        <taxon>Chordata</taxon>
        <taxon>Craniata</taxon>
        <taxon>Vertebrata</taxon>
        <taxon>Euteleostomi</taxon>
        <taxon>Lepidosauria</taxon>
        <taxon>Squamata</taxon>
        <taxon>Bifurcata</taxon>
        <taxon>Unidentata</taxon>
        <taxon>Episquamata</taxon>
        <taxon>Laterata</taxon>
        <taxon>Lacertibaenia</taxon>
        <taxon>Lacertidae</taxon>
        <taxon>Podarcis</taxon>
    </lineage>
</organism>
<evidence type="ECO:0000313" key="2">
    <source>
        <dbReference type="EMBL" id="CAI5784129.1"/>
    </source>
</evidence>
<evidence type="ECO:0000256" key="1">
    <source>
        <dbReference type="SAM" id="SignalP"/>
    </source>
</evidence>
<gene>
    <name evidence="2" type="ORF">PODLI_1B012695</name>
</gene>
<evidence type="ECO:0000313" key="3">
    <source>
        <dbReference type="Proteomes" id="UP001178461"/>
    </source>
</evidence>
<reference evidence="2" key="1">
    <citation type="submission" date="2022-12" db="EMBL/GenBank/DDBJ databases">
        <authorList>
            <person name="Alioto T."/>
            <person name="Alioto T."/>
            <person name="Gomez Garrido J."/>
        </authorList>
    </citation>
    <scope>NUCLEOTIDE SEQUENCE</scope>
</reference>
<accession>A0AA35KUW0</accession>
<dbReference type="AlphaFoldDB" id="A0AA35KUW0"/>
<sequence length="57" mass="6251">MILNCLSLLAHPPVLLATCYVRGSSFCRSLVSGRDGTCTYQPSCLWTLEIPSPKHTL</sequence>
<feature type="chain" id="PRO_5041209177" evidence="1">
    <location>
        <begin position="18"/>
        <end position="57"/>
    </location>
</feature>
<keyword evidence="3" id="KW-1185">Reference proteome</keyword>
<dbReference type="Proteomes" id="UP001178461">
    <property type="component" value="Chromosome 9"/>
</dbReference>
<keyword evidence="1" id="KW-0732">Signal</keyword>